<evidence type="ECO:0000256" key="2">
    <source>
        <dbReference type="ARBA" id="ARBA00010617"/>
    </source>
</evidence>
<dbReference type="PRINTS" id="PR00463">
    <property type="entry name" value="EP450I"/>
</dbReference>
<name>A0A183D1Q2_9BILA</name>
<evidence type="ECO:0000313" key="8">
    <source>
        <dbReference type="EMBL" id="VDK35611.1"/>
    </source>
</evidence>
<reference evidence="10" key="1">
    <citation type="submission" date="2016-06" db="UniProtKB">
        <authorList>
            <consortium name="WormBaseParasite"/>
        </authorList>
    </citation>
    <scope>IDENTIFICATION</scope>
</reference>
<keyword evidence="4 6" id="KW-0408">Iron</keyword>
<dbReference type="GO" id="GO:0004497">
    <property type="term" value="F:monooxygenase activity"/>
    <property type="evidence" value="ECO:0007669"/>
    <property type="project" value="UniProtKB-KW"/>
</dbReference>
<dbReference type="PANTHER" id="PTHR24291">
    <property type="entry name" value="CYTOCHROME P450 FAMILY 4"/>
    <property type="match status" value="1"/>
</dbReference>
<evidence type="ECO:0000256" key="3">
    <source>
        <dbReference type="ARBA" id="ARBA00022617"/>
    </source>
</evidence>
<evidence type="ECO:0000256" key="1">
    <source>
        <dbReference type="ARBA" id="ARBA00001971"/>
    </source>
</evidence>
<sequence>GHIIPAGVTVAVSPFAVARDPEQWDNPEVFDPEHFSPENMAKRDPFAFLPFSAGPRNCIGESFKQQHFIHFWFPAKMKQWHTLRNLV</sequence>
<accession>A0A183D1Q2</accession>
<dbReference type="OrthoDB" id="1470350at2759"/>
<feature type="binding site" description="axial binding residue" evidence="6">
    <location>
        <position position="58"/>
    </location>
    <ligand>
        <name>heme</name>
        <dbReference type="ChEBI" id="CHEBI:30413"/>
    </ligand>
    <ligandPart>
        <name>Fe</name>
        <dbReference type="ChEBI" id="CHEBI:18248"/>
    </ligandPart>
</feature>
<dbReference type="InterPro" id="IPR001128">
    <property type="entry name" value="Cyt_P450"/>
</dbReference>
<organism evidence="10">
    <name type="scientific">Gongylonema pulchrum</name>
    <dbReference type="NCBI Taxonomy" id="637853"/>
    <lineage>
        <taxon>Eukaryota</taxon>
        <taxon>Metazoa</taxon>
        <taxon>Ecdysozoa</taxon>
        <taxon>Nematoda</taxon>
        <taxon>Chromadorea</taxon>
        <taxon>Rhabditida</taxon>
        <taxon>Spirurina</taxon>
        <taxon>Spiruromorpha</taxon>
        <taxon>Spiruroidea</taxon>
        <taxon>Gongylonematidae</taxon>
        <taxon>Gongylonema</taxon>
    </lineage>
</organism>
<proteinExistence type="inferred from homology"/>
<dbReference type="GO" id="GO:0005506">
    <property type="term" value="F:iron ion binding"/>
    <property type="evidence" value="ECO:0007669"/>
    <property type="project" value="InterPro"/>
</dbReference>
<dbReference type="Proteomes" id="UP000271098">
    <property type="component" value="Unassembled WGS sequence"/>
</dbReference>
<protein>
    <submittedName>
        <fullName evidence="10">Cytochrome P450</fullName>
    </submittedName>
</protein>
<keyword evidence="3 6" id="KW-0349">Heme</keyword>
<dbReference type="Pfam" id="PF00067">
    <property type="entry name" value="p450"/>
    <property type="match status" value="1"/>
</dbReference>
<evidence type="ECO:0000313" key="10">
    <source>
        <dbReference type="WBParaSite" id="GPUH_0000264801-mRNA-1"/>
    </source>
</evidence>
<dbReference type="GO" id="GO:0020037">
    <property type="term" value="F:heme binding"/>
    <property type="evidence" value="ECO:0007669"/>
    <property type="project" value="InterPro"/>
</dbReference>
<dbReference type="Gene3D" id="1.10.630.10">
    <property type="entry name" value="Cytochrome P450"/>
    <property type="match status" value="1"/>
</dbReference>
<keyword evidence="5 7" id="KW-0503">Monooxygenase</keyword>
<dbReference type="GO" id="GO:0016705">
    <property type="term" value="F:oxidoreductase activity, acting on paired donors, with incorporation or reduction of molecular oxygen"/>
    <property type="evidence" value="ECO:0007669"/>
    <property type="project" value="InterPro"/>
</dbReference>
<dbReference type="InterPro" id="IPR036396">
    <property type="entry name" value="Cyt_P450_sf"/>
</dbReference>
<dbReference type="PROSITE" id="PS00086">
    <property type="entry name" value="CYTOCHROME_P450"/>
    <property type="match status" value="1"/>
</dbReference>
<evidence type="ECO:0000313" key="9">
    <source>
        <dbReference type="Proteomes" id="UP000271098"/>
    </source>
</evidence>
<comment type="cofactor">
    <cofactor evidence="1 6">
        <name>heme</name>
        <dbReference type="ChEBI" id="CHEBI:30413"/>
    </cofactor>
</comment>
<reference evidence="8 9" key="2">
    <citation type="submission" date="2018-11" db="EMBL/GenBank/DDBJ databases">
        <authorList>
            <consortium name="Pathogen Informatics"/>
        </authorList>
    </citation>
    <scope>NUCLEOTIDE SEQUENCE [LARGE SCALE GENOMIC DNA]</scope>
</reference>
<evidence type="ECO:0000256" key="4">
    <source>
        <dbReference type="ARBA" id="ARBA00023004"/>
    </source>
</evidence>
<dbReference type="InterPro" id="IPR017972">
    <property type="entry name" value="Cyt_P450_CS"/>
</dbReference>
<evidence type="ECO:0000256" key="6">
    <source>
        <dbReference type="PIRSR" id="PIRSR602401-1"/>
    </source>
</evidence>
<dbReference type="InterPro" id="IPR050196">
    <property type="entry name" value="Cytochrome_P450_Monoox"/>
</dbReference>
<dbReference type="AlphaFoldDB" id="A0A183D1Q2"/>
<dbReference type="InterPro" id="IPR002401">
    <property type="entry name" value="Cyt_P450_E_grp-I"/>
</dbReference>
<keyword evidence="6 7" id="KW-0479">Metal-binding</keyword>
<evidence type="ECO:0000256" key="5">
    <source>
        <dbReference type="ARBA" id="ARBA00023033"/>
    </source>
</evidence>
<dbReference type="EMBL" id="UYRT01004112">
    <property type="protein sequence ID" value="VDK35611.1"/>
    <property type="molecule type" value="Genomic_DNA"/>
</dbReference>
<dbReference type="WBParaSite" id="GPUH_0000264801-mRNA-1">
    <property type="protein sequence ID" value="GPUH_0000264801-mRNA-1"/>
    <property type="gene ID" value="GPUH_0000264801"/>
</dbReference>
<evidence type="ECO:0000256" key="7">
    <source>
        <dbReference type="RuleBase" id="RU000461"/>
    </source>
</evidence>
<dbReference type="SUPFAM" id="SSF48264">
    <property type="entry name" value="Cytochrome P450"/>
    <property type="match status" value="1"/>
</dbReference>
<dbReference type="PANTHER" id="PTHR24291:SF201">
    <property type="entry name" value="CYTOCHROME P450, FAMILY 4, SUBFAMILY B, POLYPEPTIDE 7"/>
    <property type="match status" value="1"/>
</dbReference>
<keyword evidence="7" id="KW-0560">Oxidoreductase</keyword>
<comment type="similarity">
    <text evidence="2 7">Belongs to the cytochrome P450 family.</text>
</comment>
<gene>
    <name evidence="8" type="ORF">GPUH_LOCUS2642</name>
</gene>
<keyword evidence="9" id="KW-1185">Reference proteome</keyword>